<comment type="caution">
    <text evidence="1">The sequence shown here is derived from an EMBL/GenBank/DDBJ whole genome shotgun (WGS) entry which is preliminary data.</text>
</comment>
<name>A0A921FB39_9BACT</name>
<dbReference type="EMBL" id="DYXD01000034">
    <property type="protein sequence ID" value="HJF06862.1"/>
    <property type="molecule type" value="Genomic_DNA"/>
</dbReference>
<dbReference type="Proteomes" id="UP000718012">
    <property type="component" value="Unassembled WGS sequence"/>
</dbReference>
<reference evidence="1" key="2">
    <citation type="submission" date="2021-09" db="EMBL/GenBank/DDBJ databases">
        <authorList>
            <person name="Gilroy R."/>
        </authorList>
    </citation>
    <scope>NUCLEOTIDE SEQUENCE</scope>
    <source>
        <strain evidence="1">CHK165-8395</strain>
    </source>
</reference>
<evidence type="ECO:0008006" key="3">
    <source>
        <dbReference type="Google" id="ProtNLM"/>
    </source>
</evidence>
<accession>A0A921FB39</accession>
<proteinExistence type="predicted"/>
<organism evidence="1 2">
    <name type="scientific">Phocaeicola coprocola</name>
    <dbReference type="NCBI Taxonomy" id="310298"/>
    <lineage>
        <taxon>Bacteria</taxon>
        <taxon>Pseudomonadati</taxon>
        <taxon>Bacteroidota</taxon>
        <taxon>Bacteroidia</taxon>
        <taxon>Bacteroidales</taxon>
        <taxon>Bacteroidaceae</taxon>
        <taxon>Phocaeicola</taxon>
    </lineage>
</organism>
<evidence type="ECO:0000313" key="1">
    <source>
        <dbReference type="EMBL" id="HJF06862.1"/>
    </source>
</evidence>
<gene>
    <name evidence="1" type="ORF">K8U81_01535</name>
</gene>
<dbReference type="AlphaFoldDB" id="A0A921FB39"/>
<reference evidence="1" key="1">
    <citation type="journal article" date="2021" name="PeerJ">
        <title>Extensive microbial diversity within the chicken gut microbiome revealed by metagenomics and culture.</title>
        <authorList>
            <person name="Gilroy R."/>
            <person name="Ravi A."/>
            <person name="Getino M."/>
            <person name="Pursley I."/>
            <person name="Horton D.L."/>
            <person name="Alikhan N.F."/>
            <person name="Baker D."/>
            <person name="Gharbi K."/>
            <person name="Hall N."/>
            <person name="Watson M."/>
            <person name="Adriaenssens E.M."/>
            <person name="Foster-Nyarko E."/>
            <person name="Jarju S."/>
            <person name="Secka A."/>
            <person name="Antonio M."/>
            <person name="Oren A."/>
            <person name="Chaudhuri R.R."/>
            <person name="La Ragione R."/>
            <person name="Hildebrand F."/>
            <person name="Pallen M.J."/>
        </authorList>
    </citation>
    <scope>NUCLEOTIDE SEQUENCE</scope>
    <source>
        <strain evidence="1">CHK165-8395</strain>
    </source>
</reference>
<protein>
    <recommendedName>
        <fullName evidence="3">NTPase</fullName>
    </recommendedName>
</protein>
<sequence>MTDEAFIEHLAEWNNNLDEHINKNNIKNVIPNASFYSLTTQISNLLTDHINKIAIEALSEINTETLYAQRANYSSDYWLVATNHLLAQISSLPDNLTEFAKKILVDISSGSQSINPLPDLFEKIFGMVDRRKVKSTITNIRNEFCNGKVSINSTKFKFFESWLRLHGNLNGRAGEVLDKIVKPIITDSTCQSLILQNKKFYIDLIHTTGDDAYELKNNLKVIVKQNVSEQFIEFVNTVITNDEVKDAK</sequence>
<evidence type="ECO:0000313" key="2">
    <source>
        <dbReference type="Proteomes" id="UP000718012"/>
    </source>
</evidence>